<proteinExistence type="predicted"/>
<sequence>MIFKVDFEKAYDSVRWDYLDDVLKSFGFGEKWRVGFKVANIVQRLFGFSYARRSLKDILKAILADEQKQGELCSSNFKGGNETAGGGWGSSNEASEKKDDAQAIIVVLDCNWRNDGAQIGGGGWGSSKGFDKKDDAEEFGSSLAFAKRMRRASA</sequence>
<comment type="caution">
    <text evidence="2">The sequence shown here is derived from an EMBL/GenBank/DDBJ whole genome shotgun (WGS) entry which is preliminary data.</text>
</comment>
<reference evidence="2" key="2">
    <citation type="submission" date="2022-01" db="EMBL/GenBank/DDBJ databases">
        <authorList>
            <person name="Yamashiro T."/>
            <person name="Shiraishi A."/>
            <person name="Satake H."/>
            <person name="Nakayama K."/>
        </authorList>
    </citation>
    <scope>NUCLEOTIDE SEQUENCE</scope>
</reference>
<dbReference type="Proteomes" id="UP001151760">
    <property type="component" value="Unassembled WGS sequence"/>
</dbReference>
<evidence type="ECO:0000313" key="2">
    <source>
        <dbReference type="EMBL" id="GJS60355.1"/>
    </source>
</evidence>
<evidence type="ECO:0000313" key="3">
    <source>
        <dbReference type="Proteomes" id="UP001151760"/>
    </source>
</evidence>
<dbReference type="EMBL" id="BQNB010009215">
    <property type="protein sequence ID" value="GJS60355.1"/>
    <property type="molecule type" value="Genomic_DNA"/>
</dbReference>
<evidence type="ECO:0008006" key="4">
    <source>
        <dbReference type="Google" id="ProtNLM"/>
    </source>
</evidence>
<protein>
    <recommendedName>
        <fullName evidence="4">Reverse transcriptase domain-containing protein</fullName>
    </recommendedName>
</protein>
<reference evidence="2" key="1">
    <citation type="journal article" date="2022" name="Int. J. Mol. Sci.">
        <title>Draft Genome of Tanacetum Coccineum: Genomic Comparison of Closely Related Tanacetum-Family Plants.</title>
        <authorList>
            <person name="Yamashiro T."/>
            <person name="Shiraishi A."/>
            <person name="Nakayama K."/>
            <person name="Satake H."/>
        </authorList>
    </citation>
    <scope>NUCLEOTIDE SEQUENCE</scope>
</reference>
<feature type="region of interest" description="Disordered" evidence="1">
    <location>
        <begin position="74"/>
        <end position="96"/>
    </location>
</feature>
<name>A0ABQ4X656_9ASTR</name>
<organism evidence="2 3">
    <name type="scientific">Tanacetum coccineum</name>
    <dbReference type="NCBI Taxonomy" id="301880"/>
    <lineage>
        <taxon>Eukaryota</taxon>
        <taxon>Viridiplantae</taxon>
        <taxon>Streptophyta</taxon>
        <taxon>Embryophyta</taxon>
        <taxon>Tracheophyta</taxon>
        <taxon>Spermatophyta</taxon>
        <taxon>Magnoliopsida</taxon>
        <taxon>eudicotyledons</taxon>
        <taxon>Gunneridae</taxon>
        <taxon>Pentapetalae</taxon>
        <taxon>asterids</taxon>
        <taxon>campanulids</taxon>
        <taxon>Asterales</taxon>
        <taxon>Asteraceae</taxon>
        <taxon>Asteroideae</taxon>
        <taxon>Anthemideae</taxon>
        <taxon>Anthemidinae</taxon>
        <taxon>Tanacetum</taxon>
    </lineage>
</organism>
<gene>
    <name evidence="2" type="ORF">Tco_0655139</name>
</gene>
<accession>A0ABQ4X656</accession>
<keyword evidence="3" id="KW-1185">Reference proteome</keyword>
<evidence type="ECO:0000256" key="1">
    <source>
        <dbReference type="SAM" id="MobiDB-lite"/>
    </source>
</evidence>